<proteinExistence type="predicted"/>
<evidence type="ECO:0000256" key="5">
    <source>
        <dbReference type="ARBA" id="ARBA00023053"/>
    </source>
</evidence>
<feature type="domain" description="Cation/H+ exchanger transmembrane" evidence="11">
    <location>
        <begin position="47"/>
        <end position="261"/>
    </location>
</feature>
<feature type="transmembrane region" description="Helical" evidence="10">
    <location>
        <begin position="365"/>
        <end position="387"/>
    </location>
</feature>
<dbReference type="GO" id="GO:0015385">
    <property type="term" value="F:sodium:proton antiporter activity"/>
    <property type="evidence" value="ECO:0007669"/>
    <property type="project" value="InterPro"/>
</dbReference>
<comment type="subcellular location">
    <subcellularLocation>
        <location evidence="1">Membrane</location>
        <topology evidence="1">Multi-pass membrane protein</topology>
    </subcellularLocation>
</comment>
<evidence type="ECO:0000256" key="9">
    <source>
        <dbReference type="SAM" id="MobiDB-lite"/>
    </source>
</evidence>
<dbReference type="Pfam" id="PF00999">
    <property type="entry name" value="Na_H_Exchanger"/>
    <property type="match status" value="1"/>
</dbReference>
<dbReference type="EMBL" id="JANPWZ010000114">
    <property type="protein sequence ID" value="KAJ3579264.1"/>
    <property type="molecule type" value="Genomic_DNA"/>
</dbReference>
<gene>
    <name evidence="12" type="ORF">NPX13_g1304</name>
</gene>
<dbReference type="GO" id="GO:0005770">
    <property type="term" value="C:late endosome"/>
    <property type="evidence" value="ECO:0007669"/>
    <property type="project" value="TreeGrafter"/>
</dbReference>
<dbReference type="PANTHER" id="PTHR10110">
    <property type="entry name" value="SODIUM/HYDROGEN EXCHANGER"/>
    <property type="match status" value="1"/>
</dbReference>
<feature type="transmembrane region" description="Helical" evidence="10">
    <location>
        <begin position="265"/>
        <end position="282"/>
    </location>
</feature>
<comment type="caution">
    <text evidence="12">The sequence shown here is derived from an EMBL/GenBank/DDBJ whole genome shotgun (WGS) entry which is preliminary data.</text>
</comment>
<evidence type="ECO:0000256" key="7">
    <source>
        <dbReference type="ARBA" id="ARBA00023136"/>
    </source>
</evidence>
<dbReference type="PANTHER" id="PTHR10110:SF187">
    <property type="entry name" value="SODIUM_HYDROGEN EXCHANGER"/>
    <property type="match status" value="1"/>
</dbReference>
<dbReference type="GO" id="GO:0005769">
    <property type="term" value="C:early endosome"/>
    <property type="evidence" value="ECO:0007669"/>
    <property type="project" value="TreeGrafter"/>
</dbReference>
<evidence type="ECO:0000256" key="6">
    <source>
        <dbReference type="ARBA" id="ARBA00023065"/>
    </source>
</evidence>
<evidence type="ECO:0000313" key="12">
    <source>
        <dbReference type="EMBL" id="KAJ3579264.1"/>
    </source>
</evidence>
<keyword evidence="6" id="KW-0406">Ion transport</keyword>
<dbReference type="Proteomes" id="UP001148614">
    <property type="component" value="Unassembled WGS sequence"/>
</dbReference>
<feature type="transmembrane region" description="Helical" evidence="10">
    <location>
        <begin position="67"/>
        <end position="84"/>
    </location>
</feature>
<feature type="transmembrane region" description="Helical" evidence="10">
    <location>
        <begin position="336"/>
        <end position="359"/>
    </location>
</feature>
<name>A0A9W8TRF7_9PEZI</name>
<evidence type="ECO:0000259" key="11">
    <source>
        <dbReference type="Pfam" id="PF00999"/>
    </source>
</evidence>
<feature type="compositionally biased region" description="Basic and acidic residues" evidence="9">
    <location>
        <begin position="439"/>
        <end position="454"/>
    </location>
</feature>
<keyword evidence="13" id="KW-1185">Reference proteome</keyword>
<dbReference type="InterPro" id="IPR018422">
    <property type="entry name" value="Cation/H_exchanger_CPA1"/>
</dbReference>
<keyword evidence="4 10" id="KW-1133">Transmembrane helix</keyword>
<dbReference type="AlphaFoldDB" id="A0A9W8TRF7"/>
<keyword evidence="2" id="KW-0813">Transport</keyword>
<feature type="transmembrane region" description="Helical" evidence="10">
    <location>
        <begin position="96"/>
        <end position="115"/>
    </location>
</feature>
<accession>A0A9W8TRF7</accession>
<keyword evidence="8" id="KW-0739">Sodium transport</keyword>
<keyword evidence="5" id="KW-0915">Sodium</keyword>
<evidence type="ECO:0000256" key="8">
    <source>
        <dbReference type="ARBA" id="ARBA00023201"/>
    </source>
</evidence>
<dbReference type="InterPro" id="IPR004709">
    <property type="entry name" value="NaH_exchanger"/>
</dbReference>
<keyword evidence="7 10" id="KW-0472">Membrane</keyword>
<organism evidence="12 13">
    <name type="scientific">Xylaria arbuscula</name>
    <dbReference type="NCBI Taxonomy" id="114810"/>
    <lineage>
        <taxon>Eukaryota</taxon>
        <taxon>Fungi</taxon>
        <taxon>Dikarya</taxon>
        <taxon>Ascomycota</taxon>
        <taxon>Pezizomycotina</taxon>
        <taxon>Sordariomycetes</taxon>
        <taxon>Xylariomycetidae</taxon>
        <taxon>Xylariales</taxon>
        <taxon>Xylariaceae</taxon>
        <taxon>Xylaria</taxon>
    </lineage>
</organism>
<evidence type="ECO:0000256" key="2">
    <source>
        <dbReference type="ARBA" id="ARBA00022448"/>
    </source>
</evidence>
<dbReference type="InterPro" id="IPR006153">
    <property type="entry name" value="Cation/H_exchanger_TM"/>
</dbReference>
<dbReference type="Gene3D" id="6.10.140.1330">
    <property type="match status" value="1"/>
</dbReference>
<feature type="transmembrane region" description="Helical" evidence="10">
    <location>
        <begin position="288"/>
        <end position="315"/>
    </location>
</feature>
<protein>
    <recommendedName>
        <fullName evidence="11">Cation/H+ exchanger transmembrane domain-containing protein</fullName>
    </recommendedName>
</protein>
<dbReference type="GO" id="GO:0007035">
    <property type="term" value="P:vacuolar acidification"/>
    <property type="evidence" value="ECO:0007669"/>
    <property type="project" value="TreeGrafter"/>
</dbReference>
<evidence type="ECO:0000256" key="1">
    <source>
        <dbReference type="ARBA" id="ARBA00004141"/>
    </source>
</evidence>
<evidence type="ECO:0000256" key="3">
    <source>
        <dbReference type="ARBA" id="ARBA00022692"/>
    </source>
</evidence>
<feature type="transmembrane region" description="Helical" evidence="10">
    <location>
        <begin position="36"/>
        <end position="55"/>
    </location>
</feature>
<evidence type="ECO:0000256" key="4">
    <source>
        <dbReference type="ARBA" id="ARBA00022989"/>
    </source>
</evidence>
<reference evidence="12" key="1">
    <citation type="submission" date="2022-07" db="EMBL/GenBank/DDBJ databases">
        <title>Genome Sequence of Xylaria arbuscula.</title>
        <authorList>
            <person name="Buettner E."/>
        </authorList>
    </citation>
    <scope>NUCLEOTIDE SEQUENCE</scope>
    <source>
        <strain evidence="12">VT107</strain>
    </source>
</reference>
<dbReference type="GO" id="GO:0015386">
    <property type="term" value="F:potassium:proton antiporter activity"/>
    <property type="evidence" value="ECO:0007669"/>
    <property type="project" value="TreeGrafter"/>
</dbReference>
<sequence>MLSQIAGFGLELARRADEELDPGDKDSGEKEITSSWALFISIVLLIIAFFTSYTLQQKKVQAVHETVISIFAGMTVGLILRVTSDSGIPTLISFDYQIFFNLLLPPIILNSGYELHQGNFFRNIGTILVFAFAGTFLSAVVIGLLLWLYTRIPQGFDMTFNDAISVGATLSATDPVTILAIFNTYKVDPKLYTVIFGESILNDAIAIVIFETAQQYRGEDADAYGFLSFIKGIGTFLLSFFGSLGIGVVVGVGTALVLKFTYIMAQLSENFIFIYLGLSLFTDNELQFQPLLIIVTVVSVCAARWVAVFPLSKAINWYHHYRARRQGREISDELPYSYQAMLFWAGLRGAVGVALAALLSGDNSYALKATVLVVVVLTVIIFGGTTARMLEILGIRTGVVEEVDSDDEFDIEATPGGSYYKRSGTGIGFNPRARNGSLRMDRMDPPSGRRDTGPERGSYVSGHRSPMPHSRATSLSRKNSRVGGGDEVERSDLLGQASSLTDSEVDSDIDTSDLPPPARKSPKSRSSPDMAPGGTLEEEGVFSYPTSGQKPAPPLSTRSAIKQLFTTHDPQALFRQLDEDYIKPKLLLDGNNHNEGGAGPS</sequence>
<evidence type="ECO:0000256" key="10">
    <source>
        <dbReference type="SAM" id="Phobius"/>
    </source>
</evidence>
<feature type="transmembrane region" description="Helical" evidence="10">
    <location>
        <begin position="236"/>
        <end position="258"/>
    </location>
</feature>
<dbReference type="GO" id="GO:0000329">
    <property type="term" value="C:fungal-type vacuole membrane"/>
    <property type="evidence" value="ECO:0007669"/>
    <property type="project" value="TreeGrafter"/>
</dbReference>
<dbReference type="PRINTS" id="PR01084">
    <property type="entry name" value="NAHEXCHNGR"/>
</dbReference>
<keyword evidence="3 10" id="KW-0812">Transmembrane</keyword>
<feature type="transmembrane region" description="Helical" evidence="10">
    <location>
        <begin position="127"/>
        <end position="149"/>
    </location>
</feature>
<feature type="region of interest" description="Disordered" evidence="9">
    <location>
        <begin position="422"/>
        <end position="559"/>
    </location>
</feature>
<evidence type="ECO:0000313" key="13">
    <source>
        <dbReference type="Proteomes" id="UP001148614"/>
    </source>
</evidence>
<dbReference type="VEuPathDB" id="FungiDB:F4678DRAFT_416227"/>